<organism evidence="1 2">
    <name type="scientific">candidate division KSB3 bacterium</name>
    <dbReference type="NCBI Taxonomy" id="2044937"/>
    <lineage>
        <taxon>Bacteria</taxon>
        <taxon>candidate division KSB3</taxon>
    </lineage>
</organism>
<gene>
    <name evidence="1" type="ORF">GF339_18205</name>
</gene>
<dbReference type="Proteomes" id="UP000649604">
    <property type="component" value="Unassembled WGS sequence"/>
</dbReference>
<reference evidence="1" key="1">
    <citation type="submission" date="2019-11" db="EMBL/GenBank/DDBJ databases">
        <title>Microbial mats filling the niche in hypersaline microbial mats.</title>
        <authorList>
            <person name="Wong H.L."/>
            <person name="Macleod F.I."/>
            <person name="White R.A. III"/>
            <person name="Burns B.P."/>
        </authorList>
    </citation>
    <scope>NUCLEOTIDE SEQUENCE</scope>
    <source>
        <strain evidence="1">Rbin_158</strain>
    </source>
</reference>
<sequence>MADRFGLETSWQKLRQRWEQTKSVWHDPVSRDFEKNLILPLADQQDRTVRELERLTEVIEQARRNVR</sequence>
<proteinExistence type="predicted"/>
<name>A0A9D5JYL8_9BACT</name>
<dbReference type="AlphaFoldDB" id="A0A9D5JYL8"/>
<evidence type="ECO:0000313" key="1">
    <source>
        <dbReference type="EMBL" id="MBD3326523.1"/>
    </source>
</evidence>
<comment type="caution">
    <text evidence="1">The sequence shown here is derived from an EMBL/GenBank/DDBJ whole genome shotgun (WGS) entry which is preliminary data.</text>
</comment>
<accession>A0A9D5JYL8</accession>
<dbReference type="EMBL" id="WJJP01000593">
    <property type="protein sequence ID" value="MBD3326523.1"/>
    <property type="molecule type" value="Genomic_DNA"/>
</dbReference>
<evidence type="ECO:0000313" key="2">
    <source>
        <dbReference type="Proteomes" id="UP000649604"/>
    </source>
</evidence>
<protein>
    <submittedName>
        <fullName evidence="1">Uncharacterized protein</fullName>
    </submittedName>
</protein>